<keyword evidence="4" id="KW-1185">Reference proteome</keyword>
<dbReference type="Gene3D" id="1.10.287.1490">
    <property type="match status" value="1"/>
</dbReference>
<proteinExistence type="predicted"/>
<keyword evidence="2" id="KW-0732">Signal</keyword>
<sequence>MTDKKLALATLALLMPLAGGAAQTPLASPEQIHACLNRQDELREQRADVMRRIDAHEQRQDEVRKQMAEQDQARQGLEAGNAQALRDYNARVQQLSTEVQSLNQRGAQLRQEQASYNQVATATNQRCGTLRYKMQDYYRVMNERAAQGKAE</sequence>
<gene>
    <name evidence="3" type="ORF">KAK11_02815</name>
</gene>
<evidence type="ECO:0000313" key="3">
    <source>
        <dbReference type="EMBL" id="MBQ0934245.1"/>
    </source>
</evidence>
<evidence type="ECO:0000256" key="2">
    <source>
        <dbReference type="SAM" id="SignalP"/>
    </source>
</evidence>
<protein>
    <submittedName>
        <fullName evidence="3">Uncharacterized protein</fullName>
    </submittedName>
</protein>
<dbReference type="Proteomes" id="UP000672097">
    <property type="component" value="Unassembled WGS sequence"/>
</dbReference>
<feature type="signal peptide" evidence="2">
    <location>
        <begin position="1"/>
        <end position="21"/>
    </location>
</feature>
<dbReference type="RefSeq" id="WP_210805917.1">
    <property type="nucleotide sequence ID" value="NZ_JAGQDG010000001.1"/>
</dbReference>
<feature type="compositionally biased region" description="Basic and acidic residues" evidence="1">
    <location>
        <begin position="57"/>
        <end position="72"/>
    </location>
</feature>
<organism evidence="3 4">
    <name type="scientific">Ideonella paludis</name>
    <dbReference type="NCBI Taxonomy" id="1233411"/>
    <lineage>
        <taxon>Bacteria</taxon>
        <taxon>Pseudomonadati</taxon>
        <taxon>Pseudomonadota</taxon>
        <taxon>Betaproteobacteria</taxon>
        <taxon>Burkholderiales</taxon>
        <taxon>Sphaerotilaceae</taxon>
        <taxon>Ideonella</taxon>
    </lineage>
</organism>
<accession>A0ABS5DT16</accession>
<evidence type="ECO:0000256" key="1">
    <source>
        <dbReference type="SAM" id="MobiDB-lite"/>
    </source>
</evidence>
<feature type="chain" id="PRO_5046228876" evidence="2">
    <location>
        <begin position="22"/>
        <end position="151"/>
    </location>
</feature>
<name>A0ABS5DT16_9BURK</name>
<evidence type="ECO:0000313" key="4">
    <source>
        <dbReference type="Proteomes" id="UP000672097"/>
    </source>
</evidence>
<reference evidence="3 4" key="1">
    <citation type="submission" date="2021-04" db="EMBL/GenBank/DDBJ databases">
        <title>The genome sequence of type strain Ideonella paludis KCTC 32238.</title>
        <authorList>
            <person name="Liu Y."/>
        </authorList>
    </citation>
    <scope>NUCLEOTIDE SEQUENCE [LARGE SCALE GENOMIC DNA]</scope>
    <source>
        <strain evidence="3 4">KCTC 32238</strain>
    </source>
</reference>
<feature type="region of interest" description="Disordered" evidence="1">
    <location>
        <begin position="57"/>
        <end position="81"/>
    </location>
</feature>
<comment type="caution">
    <text evidence="3">The sequence shown here is derived from an EMBL/GenBank/DDBJ whole genome shotgun (WGS) entry which is preliminary data.</text>
</comment>
<dbReference type="EMBL" id="JAGQDG010000001">
    <property type="protein sequence ID" value="MBQ0934245.1"/>
    <property type="molecule type" value="Genomic_DNA"/>
</dbReference>